<dbReference type="SMART" id="SM01256">
    <property type="entry name" value="KNOX2"/>
    <property type="match status" value="1"/>
</dbReference>
<keyword evidence="2" id="KW-0539">Nucleus</keyword>
<evidence type="ECO:0000313" key="5">
    <source>
        <dbReference type="EMBL" id="KAK1301717.1"/>
    </source>
</evidence>
<evidence type="ECO:0000313" key="6">
    <source>
        <dbReference type="Proteomes" id="UP001180020"/>
    </source>
</evidence>
<comment type="subcellular location">
    <subcellularLocation>
        <location evidence="1">Nucleus</location>
    </subcellularLocation>
</comment>
<dbReference type="SMART" id="SM01255">
    <property type="entry name" value="KNOX1"/>
    <property type="match status" value="1"/>
</dbReference>
<dbReference type="GO" id="GO:0005634">
    <property type="term" value="C:nucleus"/>
    <property type="evidence" value="ECO:0007669"/>
    <property type="project" value="UniProtKB-SubCell"/>
</dbReference>
<comment type="caution">
    <text evidence="5">The sequence shown here is derived from an EMBL/GenBank/DDBJ whole genome shotgun (WGS) entry which is preliminary data.</text>
</comment>
<dbReference type="Pfam" id="PF03791">
    <property type="entry name" value="KNOX2"/>
    <property type="match status" value="1"/>
</dbReference>
<dbReference type="InterPro" id="IPR005541">
    <property type="entry name" value="KNOX2"/>
</dbReference>
<name>A0AAV9DP38_ACOCL</name>
<dbReference type="EMBL" id="JAUJYO010000012">
    <property type="protein sequence ID" value="KAK1301717.1"/>
    <property type="molecule type" value="Genomic_DNA"/>
</dbReference>
<evidence type="ECO:0000256" key="2">
    <source>
        <dbReference type="ARBA" id="ARBA00023242"/>
    </source>
</evidence>
<dbReference type="Proteomes" id="UP001180020">
    <property type="component" value="Unassembled WGS sequence"/>
</dbReference>
<sequence>MEGNGEASKAVEEVEVGEEQQILKRRILSHPLFGLLKEAHLDCLKASLNEGDVAAEELQMESLPNTVMGSHPDLDLFMEVYSSALLELKHAIRGPMEEAMSFIERMRAQLAEMAPSTSTSTTTHSPGMPSEIMEGEDMQLSWESMEEEINERLTYLNIKSEKNLQQTHRMAGDLN</sequence>
<protein>
    <submittedName>
        <fullName evidence="5">Uncharacterized protein</fullName>
    </submittedName>
</protein>
<dbReference type="PANTHER" id="PTHR48452">
    <property type="entry name" value="FUSED COMPOUND LEAF 1"/>
    <property type="match status" value="1"/>
</dbReference>
<evidence type="ECO:0000256" key="1">
    <source>
        <dbReference type="ARBA" id="ARBA00004123"/>
    </source>
</evidence>
<proteinExistence type="predicted"/>
<dbReference type="AlphaFoldDB" id="A0AAV9DP38"/>
<accession>A0AAV9DP38</accession>
<organism evidence="5 6">
    <name type="scientific">Acorus calamus</name>
    <name type="common">Sweet flag</name>
    <dbReference type="NCBI Taxonomy" id="4465"/>
    <lineage>
        <taxon>Eukaryota</taxon>
        <taxon>Viridiplantae</taxon>
        <taxon>Streptophyta</taxon>
        <taxon>Embryophyta</taxon>
        <taxon>Tracheophyta</taxon>
        <taxon>Spermatophyta</taxon>
        <taxon>Magnoliopsida</taxon>
        <taxon>Liliopsida</taxon>
        <taxon>Acoraceae</taxon>
        <taxon>Acorus</taxon>
    </lineage>
</organism>
<dbReference type="InterPro" id="IPR005540">
    <property type="entry name" value="KNOX1"/>
</dbReference>
<dbReference type="PANTHER" id="PTHR48452:SF1">
    <property type="entry name" value="FUSED COMPOUND LEAF 1"/>
    <property type="match status" value="1"/>
</dbReference>
<keyword evidence="6" id="KW-1185">Reference proteome</keyword>
<evidence type="ECO:0000259" key="3">
    <source>
        <dbReference type="SMART" id="SM01255"/>
    </source>
</evidence>
<reference evidence="5" key="1">
    <citation type="journal article" date="2023" name="Nat. Commun.">
        <title>Diploid and tetraploid genomes of Acorus and the evolution of monocots.</title>
        <authorList>
            <person name="Ma L."/>
            <person name="Liu K.W."/>
            <person name="Li Z."/>
            <person name="Hsiao Y.Y."/>
            <person name="Qi Y."/>
            <person name="Fu T."/>
            <person name="Tang G.D."/>
            <person name="Zhang D."/>
            <person name="Sun W.H."/>
            <person name="Liu D.K."/>
            <person name="Li Y."/>
            <person name="Chen G.Z."/>
            <person name="Liu X.D."/>
            <person name="Liao X.Y."/>
            <person name="Jiang Y.T."/>
            <person name="Yu X."/>
            <person name="Hao Y."/>
            <person name="Huang J."/>
            <person name="Zhao X.W."/>
            <person name="Ke S."/>
            <person name="Chen Y.Y."/>
            <person name="Wu W.L."/>
            <person name="Hsu J.L."/>
            <person name="Lin Y.F."/>
            <person name="Huang M.D."/>
            <person name="Li C.Y."/>
            <person name="Huang L."/>
            <person name="Wang Z.W."/>
            <person name="Zhao X."/>
            <person name="Zhong W.Y."/>
            <person name="Peng D.H."/>
            <person name="Ahmad S."/>
            <person name="Lan S."/>
            <person name="Zhang J.S."/>
            <person name="Tsai W.C."/>
            <person name="Van de Peer Y."/>
            <person name="Liu Z.J."/>
        </authorList>
    </citation>
    <scope>NUCLEOTIDE SEQUENCE</scope>
    <source>
        <strain evidence="5">CP</strain>
    </source>
</reference>
<reference evidence="5" key="2">
    <citation type="submission" date="2023-06" db="EMBL/GenBank/DDBJ databases">
        <authorList>
            <person name="Ma L."/>
            <person name="Liu K.-W."/>
            <person name="Li Z."/>
            <person name="Hsiao Y.-Y."/>
            <person name="Qi Y."/>
            <person name="Fu T."/>
            <person name="Tang G."/>
            <person name="Zhang D."/>
            <person name="Sun W.-H."/>
            <person name="Liu D.-K."/>
            <person name="Li Y."/>
            <person name="Chen G.-Z."/>
            <person name="Liu X.-D."/>
            <person name="Liao X.-Y."/>
            <person name="Jiang Y.-T."/>
            <person name="Yu X."/>
            <person name="Hao Y."/>
            <person name="Huang J."/>
            <person name="Zhao X.-W."/>
            <person name="Ke S."/>
            <person name="Chen Y.-Y."/>
            <person name="Wu W.-L."/>
            <person name="Hsu J.-L."/>
            <person name="Lin Y.-F."/>
            <person name="Huang M.-D."/>
            <person name="Li C.-Y."/>
            <person name="Huang L."/>
            <person name="Wang Z.-W."/>
            <person name="Zhao X."/>
            <person name="Zhong W.-Y."/>
            <person name="Peng D.-H."/>
            <person name="Ahmad S."/>
            <person name="Lan S."/>
            <person name="Zhang J.-S."/>
            <person name="Tsai W.-C."/>
            <person name="Van De Peer Y."/>
            <person name="Liu Z.-J."/>
        </authorList>
    </citation>
    <scope>NUCLEOTIDE SEQUENCE</scope>
    <source>
        <strain evidence="5">CP</strain>
        <tissue evidence="5">Leaves</tissue>
    </source>
</reference>
<feature type="domain" description="KNOX2" evidence="4">
    <location>
        <begin position="64"/>
        <end position="115"/>
    </location>
</feature>
<dbReference type="GO" id="GO:0003677">
    <property type="term" value="F:DNA binding"/>
    <property type="evidence" value="ECO:0007669"/>
    <property type="project" value="InterPro"/>
</dbReference>
<evidence type="ECO:0000259" key="4">
    <source>
        <dbReference type="SMART" id="SM01256"/>
    </source>
</evidence>
<feature type="domain" description="KNOX1" evidence="3">
    <location>
        <begin position="21"/>
        <end position="72"/>
    </location>
</feature>
<gene>
    <name evidence="5" type="ORF">QJS10_CPB12g01384</name>
</gene>